<dbReference type="RefSeq" id="WP_044922502.1">
    <property type="nucleotide sequence ID" value="NZ_CYXT01000014.1"/>
</dbReference>
<reference evidence="1 2" key="1">
    <citation type="submission" date="2015-09" db="EMBL/GenBank/DDBJ databases">
        <authorList>
            <consortium name="Pathogen Informatics"/>
        </authorList>
    </citation>
    <scope>NUCLEOTIDE SEQUENCE [LARGE SCALE GENOMIC DNA]</scope>
    <source>
        <strain evidence="1 2">2789STDY5608868</strain>
    </source>
</reference>
<dbReference type="AlphaFoldDB" id="A0A173T8W7"/>
<accession>A0A173T8W7</accession>
<gene>
    <name evidence="1" type="ORF">ERS852425_01909</name>
</gene>
<evidence type="ECO:0000313" key="2">
    <source>
        <dbReference type="Proteomes" id="UP000095598"/>
    </source>
</evidence>
<dbReference type="Proteomes" id="UP000095598">
    <property type="component" value="Unassembled WGS sequence"/>
</dbReference>
<organism evidence="1 2">
    <name type="scientific">Anaerostipes hadrus</name>
    <dbReference type="NCBI Taxonomy" id="649756"/>
    <lineage>
        <taxon>Bacteria</taxon>
        <taxon>Bacillati</taxon>
        <taxon>Bacillota</taxon>
        <taxon>Clostridia</taxon>
        <taxon>Lachnospirales</taxon>
        <taxon>Lachnospiraceae</taxon>
        <taxon>Anaerostipes</taxon>
    </lineage>
</organism>
<name>A0A173T8W7_ANAHA</name>
<protein>
    <submittedName>
        <fullName evidence="1">Uncharacterized protein</fullName>
    </submittedName>
</protein>
<evidence type="ECO:0000313" key="1">
    <source>
        <dbReference type="EMBL" id="CUM99262.1"/>
    </source>
</evidence>
<dbReference type="EMBL" id="CYXT01000014">
    <property type="protein sequence ID" value="CUM99262.1"/>
    <property type="molecule type" value="Genomic_DNA"/>
</dbReference>
<sequence length="131" mass="15399">MNFEKYRKADTIKLHGIYGDIYQESENGELIDSMRSKDADWLTGKSVFAKSESFDFEKFVLQELNQHFINKLKPEAICIRDKNLSFYKQEDAEGMEDPKGEYFVSYAVAVSINGQYIDEEDLYEIFPNFQY</sequence>
<proteinExistence type="predicted"/>